<dbReference type="OrthoDB" id="349175at2759"/>
<evidence type="ECO:0000256" key="1">
    <source>
        <dbReference type="SAM" id="MobiDB-lite"/>
    </source>
</evidence>
<feature type="region of interest" description="Disordered" evidence="1">
    <location>
        <begin position="682"/>
        <end position="709"/>
    </location>
</feature>
<dbReference type="VEuPathDB" id="ToxoDB:EAH_00003510"/>
<reference evidence="2" key="2">
    <citation type="submission" date="2013-10" db="EMBL/GenBank/DDBJ databases">
        <authorList>
            <person name="Aslett M."/>
        </authorList>
    </citation>
    <scope>NUCLEOTIDE SEQUENCE</scope>
    <source>
        <strain evidence="2">Houghton</strain>
    </source>
</reference>
<dbReference type="PANTHER" id="PTHR24330">
    <property type="entry name" value="HOMEOBOX PROTEIN BARH-LIKE"/>
    <property type="match status" value="1"/>
</dbReference>
<dbReference type="GeneID" id="25268421"/>
<sequence>MQPPQPPPFSAEPQYIPLPLLFPPLELYPGFAAASEAIGDPLVRPQRESPAAAAAAADPPRPEAAAAAAASGLRQQLLQRMQQLSALHQLVATEQQLTVCQRPTERPPGPFFTGDAENSAAAAAAATAATAAAAAAATPAAQRAAEAAFTVTPRAEADSSAAPAAATEPIAGAAAAPEPAAAAAAAAAEASTAFRASLPEYSPLLRGPSASEGPQATHPSATALLGAPQGAPQGSPLGAPQGLSEGSVWMQRQAHALRMADMYEGQLRLWHSFARLLQLQLLQAVHEEAAANKSSSSSSGDGVWPLPGAGPTIEGPLAALRLAAANAAASSSSSSMGGSEHFAAGRLPALQTQQQQQGSAAAAGESQAATSAAAAAASGESASAPSTPTGGAAAAGGGAQQQQEPRQDQQQQQQQQQQGAPWRLRFMVMYLKLLVLLFLFDANKWVYVSCLFVALLHANGAFNPLMELISSTSHRQPFEATLAQLRRRRERRPLQRLRLQQQRLHASVGRPFDGGGTYTATEDTTTPHTGETAASSSNGDSSSGSNSSSSSSSSNSSGAWASAADRSSEGLQEVRMRNRIDGGAPSVNASSPGAPEGPLSSRSGFEGPPEGAHRPSPGLSGEGRVRREREGPQSTEGAPLNVPPYWQRALYQGVAMFFLTTIPSWNPNPEMLIDYEGLEEEERSLADEADQQQLQQQQQQQLQQLLQQE</sequence>
<name>U6GDA6_EIMAC</name>
<reference evidence="2" key="1">
    <citation type="submission" date="2013-10" db="EMBL/GenBank/DDBJ databases">
        <title>Genomic analysis of the causative agents of coccidiosis in chickens.</title>
        <authorList>
            <person name="Reid A.J."/>
            <person name="Blake D."/>
            <person name="Billington K."/>
            <person name="Browne H."/>
            <person name="Dunn M."/>
            <person name="Hung S."/>
            <person name="Kawahara F."/>
            <person name="Miranda-Saavedra D."/>
            <person name="Mourier T."/>
            <person name="Nagra H."/>
            <person name="Otto T.D."/>
            <person name="Rawlings N."/>
            <person name="Sanchez A."/>
            <person name="Sanders M."/>
            <person name="Subramaniam C."/>
            <person name="Tay Y."/>
            <person name="Dear P."/>
            <person name="Doerig C."/>
            <person name="Gruber A."/>
            <person name="Parkinson J."/>
            <person name="Shirley M."/>
            <person name="Wan K.L."/>
            <person name="Berriman M."/>
            <person name="Tomley F."/>
            <person name="Pain A."/>
        </authorList>
    </citation>
    <scope>NUCLEOTIDE SEQUENCE</scope>
    <source>
        <strain evidence="2">Houghton</strain>
    </source>
</reference>
<dbReference type="OMA" id="MRQNSHT"/>
<feature type="compositionally biased region" description="Low complexity" evidence="1">
    <location>
        <begin position="691"/>
        <end position="709"/>
    </location>
</feature>
<feature type="compositionally biased region" description="Low complexity" evidence="1">
    <location>
        <begin position="372"/>
        <end position="392"/>
    </location>
</feature>
<feature type="region of interest" description="Disordered" evidence="1">
    <location>
        <begin position="205"/>
        <end position="243"/>
    </location>
</feature>
<evidence type="ECO:0000313" key="2">
    <source>
        <dbReference type="EMBL" id="CDI76544.1"/>
    </source>
</evidence>
<dbReference type="PANTHER" id="PTHR24330:SF19">
    <property type="entry name" value="MEDIATOR OF RNA POLYMERASE II TRANSCRIPTION SUBUNIT 29"/>
    <property type="match status" value="1"/>
</dbReference>
<protein>
    <submittedName>
        <fullName evidence="2">Uncharacterized protein</fullName>
    </submittedName>
</protein>
<keyword evidence="3" id="KW-1185">Reference proteome</keyword>
<dbReference type="Proteomes" id="UP000018050">
    <property type="component" value="Unassembled WGS sequence"/>
</dbReference>
<organism evidence="2 3">
    <name type="scientific">Eimeria acervulina</name>
    <name type="common">Coccidian parasite</name>
    <dbReference type="NCBI Taxonomy" id="5801"/>
    <lineage>
        <taxon>Eukaryota</taxon>
        <taxon>Sar</taxon>
        <taxon>Alveolata</taxon>
        <taxon>Apicomplexa</taxon>
        <taxon>Conoidasida</taxon>
        <taxon>Coccidia</taxon>
        <taxon>Eucoccidiorida</taxon>
        <taxon>Eimeriorina</taxon>
        <taxon>Eimeriidae</taxon>
        <taxon>Eimeria</taxon>
    </lineage>
</organism>
<feature type="compositionally biased region" description="Low complexity" evidence="1">
    <location>
        <begin position="518"/>
        <end position="564"/>
    </location>
</feature>
<dbReference type="AlphaFoldDB" id="U6GDA6"/>
<accession>U6GDA6</accession>
<dbReference type="InterPro" id="IPR052145">
    <property type="entry name" value="Mediator/Homeobox_domain"/>
</dbReference>
<feature type="region of interest" description="Disordered" evidence="1">
    <location>
        <begin position="492"/>
        <end position="642"/>
    </location>
</feature>
<dbReference type="EMBL" id="HG670406">
    <property type="protein sequence ID" value="CDI76544.1"/>
    <property type="molecule type" value="Genomic_DNA"/>
</dbReference>
<dbReference type="RefSeq" id="XP_013252943.1">
    <property type="nucleotide sequence ID" value="XM_013397489.1"/>
</dbReference>
<feature type="region of interest" description="Disordered" evidence="1">
    <location>
        <begin position="372"/>
        <end position="416"/>
    </location>
</feature>
<gene>
    <name evidence="2" type="ORF">EAH_00003510</name>
</gene>
<feature type="compositionally biased region" description="Low complexity" evidence="1">
    <location>
        <begin position="400"/>
        <end position="416"/>
    </location>
</feature>
<proteinExistence type="predicted"/>
<evidence type="ECO:0000313" key="3">
    <source>
        <dbReference type="Proteomes" id="UP000018050"/>
    </source>
</evidence>
<feature type="compositionally biased region" description="Basic and acidic residues" evidence="1">
    <location>
        <begin position="566"/>
        <end position="580"/>
    </location>
</feature>